<evidence type="ECO:0000256" key="5">
    <source>
        <dbReference type="SAM" id="MobiDB-lite"/>
    </source>
</evidence>
<keyword evidence="6" id="KW-1133">Transmembrane helix</keyword>
<dbReference type="AlphaFoldDB" id="A0A2T0VI61"/>
<feature type="compositionally biased region" description="Pro residues" evidence="5">
    <location>
        <begin position="293"/>
        <end position="310"/>
    </location>
</feature>
<sequence length="391" mass="38277">MTSSPGAAAPATAPARTLRRLLALVVALLLATAFAWAHIGTTDTASAAINGTAVEQCNGILNDGGQGFTCSVIVENFLDLSVGAATPERAVVTIRQCSGSAGVPEATCVIAETTNYAFLITEVDQCNGSGSGAGGVALCSVAVINTITGGTETPTTATVKQCDASGAPDYTAALRCSSMENTTNATINQCNGSTNGGGSFVTCSVNPLSTQTRAVPVSINQCNGSANGGGSVLTCSASIENRILPAVVPTAVPTPSGTPTAVPTPSDSPTPVPTPSGTPTGTPSGTPSATPGGTPPVTPGGTPPVTPPSSPLDGTPGATPSPTPAPPLTPRGGGSGEGADSEGLLAETGVASATPLFFGAALLLFAGSLVLLTRNIQRKSDSVRGNSHTTH</sequence>
<keyword evidence="7" id="KW-0732">Signal</keyword>
<feature type="compositionally biased region" description="Low complexity" evidence="5">
    <location>
        <begin position="277"/>
        <end position="292"/>
    </location>
</feature>
<proteinExistence type="predicted"/>
<evidence type="ECO:0000256" key="7">
    <source>
        <dbReference type="SAM" id="SignalP"/>
    </source>
</evidence>
<evidence type="ECO:0000256" key="1">
    <source>
        <dbReference type="ARBA" id="ARBA00022679"/>
    </source>
</evidence>
<keyword evidence="1" id="KW-0808">Transferase</keyword>
<keyword evidence="9" id="KW-1185">Reference proteome</keyword>
<reference evidence="8 9" key="1">
    <citation type="submission" date="2018-03" db="EMBL/GenBank/DDBJ databases">
        <title>Genomic Encyclopedia of Type Strains, Phase III (KMG-III): the genomes of soil and plant-associated and newly described type strains.</title>
        <authorList>
            <person name="Whitman W."/>
        </authorList>
    </citation>
    <scope>NUCLEOTIDE SEQUENCE [LARGE SCALE GENOMIC DNA]</scope>
    <source>
        <strain evidence="8 9">CGMCC 1.12484</strain>
    </source>
</reference>
<keyword evidence="6" id="KW-0472">Membrane</keyword>
<dbReference type="OrthoDB" id="5117512at2"/>
<dbReference type="Proteomes" id="UP000237983">
    <property type="component" value="Unassembled WGS sequence"/>
</dbReference>
<dbReference type="EMBL" id="PVTL01000001">
    <property type="protein sequence ID" value="PRY69902.1"/>
    <property type="molecule type" value="Genomic_DNA"/>
</dbReference>
<evidence type="ECO:0000256" key="4">
    <source>
        <dbReference type="ARBA" id="ARBA00022840"/>
    </source>
</evidence>
<evidence type="ECO:0000313" key="8">
    <source>
        <dbReference type="EMBL" id="PRY69902.1"/>
    </source>
</evidence>
<evidence type="ECO:0000256" key="3">
    <source>
        <dbReference type="ARBA" id="ARBA00022777"/>
    </source>
</evidence>
<evidence type="ECO:0000256" key="6">
    <source>
        <dbReference type="SAM" id="Phobius"/>
    </source>
</evidence>
<dbReference type="InterPro" id="IPR023865">
    <property type="entry name" value="Aliphatic_acid_kinase_CS"/>
</dbReference>
<feature type="signal peptide" evidence="7">
    <location>
        <begin position="1"/>
        <end position="37"/>
    </location>
</feature>
<dbReference type="GO" id="GO:0016774">
    <property type="term" value="F:phosphotransferase activity, carboxyl group as acceptor"/>
    <property type="evidence" value="ECO:0007669"/>
    <property type="project" value="InterPro"/>
</dbReference>
<feature type="compositionally biased region" description="Pro residues" evidence="5">
    <location>
        <begin position="319"/>
        <end position="329"/>
    </location>
</feature>
<accession>A0A2T0VI61</accession>
<gene>
    <name evidence="8" type="ORF">B0I08_10124</name>
</gene>
<keyword evidence="2" id="KW-0547">Nucleotide-binding</keyword>
<feature type="region of interest" description="Disordered" evidence="5">
    <location>
        <begin position="249"/>
        <end position="342"/>
    </location>
</feature>
<evidence type="ECO:0008006" key="10">
    <source>
        <dbReference type="Google" id="ProtNLM"/>
    </source>
</evidence>
<feature type="transmembrane region" description="Helical" evidence="6">
    <location>
        <begin position="353"/>
        <end position="372"/>
    </location>
</feature>
<dbReference type="GO" id="GO:0016301">
    <property type="term" value="F:kinase activity"/>
    <property type="evidence" value="ECO:0007669"/>
    <property type="project" value="UniProtKB-KW"/>
</dbReference>
<comment type="caution">
    <text evidence="8">The sequence shown here is derived from an EMBL/GenBank/DDBJ whole genome shotgun (WGS) entry which is preliminary data.</text>
</comment>
<feature type="chain" id="PRO_5038925264" description="LPXTG-motif cell wall-anchored protein" evidence="7">
    <location>
        <begin position="38"/>
        <end position="391"/>
    </location>
</feature>
<dbReference type="RefSeq" id="WP_106208643.1">
    <property type="nucleotide sequence ID" value="NZ_PVTL01000001.1"/>
</dbReference>
<name>A0A2T0VI61_9MICO</name>
<evidence type="ECO:0000256" key="2">
    <source>
        <dbReference type="ARBA" id="ARBA00022741"/>
    </source>
</evidence>
<protein>
    <recommendedName>
        <fullName evidence="10">LPXTG-motif cell wall-anchored protein</fullName>
    </recommendedName>
</protein>
<evidence type="ECO:0000313" key="9">
    <source>
        <dbReference type="Proteomes" id="UP000237983"/>
    </source>
</evidence>
<keyword evidence="4" id="KW-0067">ATP-binding</keyword>
<feature type="compositionally biased region" description="Pro residues" evidence="5">
    <location>
        <begin position="266"/>
        <end position="276"/>
    </location>
</feature>
<organism evidence="8 9">
    <name type="scientific">Glaciihabitans tibetensis</name>
    <dbReference type="NCBI Taxonomy" id="1266600"/>
    <lineage>
        <taxon>Bacteria</taxon>
        <taxon>Bacillati</taxon>
        <taxon>Actinomycetota</taxon>
        <taxon>Actinomycetes</taxon>
        <taxon>Micrococcales</taxon>
        <taxon>Microbacteriaceae</taxon>
        <taxon>Glaciihabitans</taxon>
    </lineage>
</organism>
<dbReference type="PROSITE" id="PS01076">
    <property type="entry name" value="ACETATE_KINASE_2"/>
    <property type="match status" value="1"/>
</dbReference>
<dbReference type="GO" id="GO:0005524">
    <property type="term" value="F:ATP binding"/>
    <property type="evidence" value="ECO:0007669"/>
    <property type="project" value="UniProtKB-KW"/>
</dbReference>
<keyword evidence="3" id="KW-0418">Kinase</keyword>
<feature type="compositionally biased region" description="Low complexity" evidence="5">
    <location>
        <begin position="249"/>
        <end position="265"/>
    </location>
</feature>
<keyword evidence="6" id="KW-0812">Transmembrane</keyword>